<dbReference type="EMBL" id="FSRU01000001">
    <property type="protein sequence ID" value="SIO44082.1"/>
    <property type="molecule type" value="Genomic_DNA"/>
</dbReference>
<sequence length="91" mass="10131">MNWKRLYATLQIGFVVCLASFFSAGCYTVVVIGICRRLIGLSDGVSVFAIGLPFFIVLLAVFVKYLPKPLRKAGMLSDDPGNFGPWFKPRR</sequence>
<keyword evidence="1" id="KW-0812">Transmembrane</keyword>
<dbReference type="RefSeq" id="WP_143788329.1">
    <property type="nucleotide sequence ID" value="NZ_FSRU01000001.1"/>
</dbReference>
<reference evidence="2 3" key="1">
    <citation type="submission" date="2016-11" db="EMBL/GenBank/DDBJ databases">
        <authorList>
            <person name="Jaros S."/>
            <person name="Januszkiewicz K."/>
            <person name="Wedrychowicz H."/>
        </authorList>
    </citation>
    <scope>NUCLEOTIDE SEQUENCE [LARGE SCALE GENOMIC DNA]</scope>
    <source>
        <strain evidence="2 3">GAS95</strain>
    </source>
</reference>
<dbReference type="AlphaFoldDB" id="A0A1N6JI87"/>
<keyword evidence="3" id="KW-1185">Reference proteome</keyword>
<gene>
    <name evidence="2" type="ORF">SAMN05444165_3219</name>
</gene>
<evidence type="ECO:0000313" key="3">
    <source>
        <dbReference type="Proteomes" id="UP000185151"/>
    </source>
</evidence>
<feature type="transmembrane region" description="Helical" evidence="1">
    <location>
        <begin position="45"/>
        <end position="66"/>
    </location>
</feature>
<keyword evidence="1" id="KW-1133">Transmembrane helix</keyword>
<dbReference type="Proteomes" id="UP000185151">
    <property type="component" value="Unassembled WGS sequence"/>
</dbReference>
<evidence type="ECO:0000256" key="1">
    <source>
        <dbReference type="SAM" id="Phobius"/>
    </source>
</evidence>
<dbReference type="PROSITE" id="PS51257">
    <property type="entry name" value="PROKAR_LIPOPROTEIN"/>
    <property type="match status" value="1"/>
</dbReference>
<feature type="transmembrane region" description="Helical" evidence="1">
    <location>
        <begin position="12"/>
        <end position="39"/>
    </location>
</feature>
<keyword evidence="1" id="KW-0472">Membrane</keyword>
<accession>A0A1N6JI87</accession>
<dbReference type="OrthoDB" id="8971023at2"/>
<protein>
    <submittedName>
        <fullName evidence="2">Uncharacterized protein</fullName>
    </submittedName>
</protein>
<proteinExistence type="predicted"/>
<organism evidence="2 3">
    <name type="scientific">Paraburkholderia phenazinium</name>
    <dbReference type="NCBI Taxonomy" id="60549"/>
    <lineage>
        <taxon>Bacteria</taxon>
        <taxon>Pseudomonadati</taxon>
        <taxon>Pseudomonadota</taxon>
        <taxon>Betaproteobacteria</taxon>
        <taxon>Burkholderiales</taxon>
        <taxon>Burkholderiaceae</taxon>
        <taxon>Paraburkholderia</taxon>
    </lineage>
</organism>
<evidence type="ECO:0000313" key="2">
    <source>
        <dbReference type="EMBL" id="SIO44082.1"/>
    </source>
</evidence>
<name>A0A1N6JI87_9BURK</name>